<protein>
    <submittedName>
        <fullName evidence="2">Glyoxalase 1 (Glyoxalase domain-containing protein 4)</fullName>
    </submittedName>
</protein>
<comment type="caution">
    <text evidence="2">The sequence shown here is derived from an EMBL/GenBank/DDBJ whole genome shotgun (WGS) entry which is preliminary data.</text>
</comment>
<dbReference type="Proteomes" id="UP001642464">
    <property type="component" value="Unassembled WGS sequence"/>
</dbReference>
<dbReference type="PROSITE" id="PS51819">
    <property type="entry name" value="VOC"/>
    <property type="match status" value="1"/>
</dbReference>
<dbReference type="SUPFAM" id="SSF54593">
    <property type="entry name" value="Glyoxalase/Bleomycin resistance protein/Dihydroxybiphenyl dioxygenase"/>
    <property type="match status" value="1"/>
</dbReference>
<dbReference type="Gene3D" id="3.10.180.10">
    <property type="entry name" value="2,3-Dihydroxybiphenyl 1,2-Dioxygenase, domain 1"/>
    <property type="match status" value="2"/>
</dbReference>
<organism evidence="2 3">
    <name type="scientific">Durusdinium trenchii</name>
    <dbReference type="NCBI Taxonomy" id="1381693"/>
    <lineage>
        <taxon>Eukaryota</taxon>
        <taxon>Sar</taxon>
        <taxon>Alveolata</taxon>
        <taxon>Dinophyceae</taxon>
        <taxon>Suessiales</taxon>
        <taxon>Symbiodiniaceae</taxon>
        <taxon>Durusdinium</taxon>
    </lineage>
</organism>
<reference evidence="2 3" key="1">
    <citation type="submission" date="2024-02" db="EMBL/GenBank/DDBJ databases">
        <authorList>
            <person name="Chen Y."/>
            <person name="Shah S."/>
            <person name="Dougan E. K."/>
            <person name="Thang M."/>
            <person name="Chan C."/>
        </authorList>
    </citation>
    <scope>NUCLEOTIDE SEQUENCE [LARGE SCALE GENOMIC DNA]</scope>
</reference>
<dbReference type="PANTHER" id="PTHR46466">
    <property type="entry name" value="GLYOXALASE DOMAIN-CONTAINING PROTEIN 4"/>
    <property type="match status" value="1"/>
</dbReference>
<dbReference type="InterPro" id="IPR037523">
    <property type="entry name" value="VOC_core"/>
</dbReference>
<evidence type="ECO:0000313" key="3">
    <source>
        <dbReference type="Proteomes" id="UP001642464"/>
    </source>
</evidence>
<feature type="domain" description="VOC" evidence="1">
    <location>
        <begin position="90"/>
        <end position="224"/>
    </location>
</feature>
<dbReference type="InterPro" id="IPR004360">
    <property type="entry name" value="Glyas_Fos-R_dOase_dom"/>
</dbReference>
<dbReference type="InterPro" id="IPR043193">
    <property type="entry name" value="GLOD4"/>
</dbReference>
<gene>
    <name evidence="2" type="ORF">SCF082_LOCUS26304</name>
</gene>
<proteinExistence type="predicted"/>
<accession>A0ABP0M6Z2</accession>
<dbReference type="EMBL" id="CAXAMM010019990">
    <property type="protein sequence ID" value="CAK9046833.1"/>
    <property type="molecule type" value="Genomic_DNA"/>
</dbReference>
<sequence>MDLGFVAGKSRPALQVPTSRDQLHTNCPPSAVRGERDRLPWHGVAVLGAVAVRNRGRFVRCKAVVAASRPTVNELMVKPVDSKDLIARSRPAHWVIRTTDVKANLRFFTRIFGMKVLRHEEFDKPCAITCNGEFATPWSKTMIGYGPEDESFCLELTFNYGIDHYDAGSGLTHIAVAVENPREALEAAVSMGYDVEGDVITGPDSYKFRVIKQEDEVRINFRYVALRVGDVNAAARFYCDVCGMLERHELPDHPMFAKDNAKVVGYEGRVPLVLFMDEGAPQIEQWEGRHAIAVPGQALRAIYKRVQSKNHSGSILHHIREFNELPALRKMRGLPRMPCSPPPDVQLKNLRENPLTPPKDQEEGTLAVAIIKDADGYEICLVSSETYDQAVRHYAVSGTHTTLDSAVVGLQARCQDRLAVAR</sequence>
<evidence type="ECO:0000259" key="1">
    <source>
        <dbReference type="PROSITE" id="PS51819"/>
    </source>
</evidence>
<dbReference type="Pfam" id="PF00903">
    <property type="entry name" value="Glyoxalase"/>
    <property type="match status" value="2"/>
</dbReference>
<keyword evidence="3" id="KW-1185">Reference proteome</keyword>
<dbReference type="PANTHER" id="PTHR46466:SF1">
    <property type="entry name" value="GLYOXALASE DOMAIN-CONTAINING PROTEIN 4"/>
    <property type="match status" value="1"/>
</dbReference>
<evidence type="ECO:0000313" key="2">
    <source>
        <dbReference type="EMBL" id="CAK9046833.1"/>
    </source>
</evidence>
<name>A0ABP0M6Z2_9DINO</name>
<dbReference type="InterPro" id="IPR029068">
    <property type="entry name" value="Glyas_Bleomycin-R_OHBP_Dase"/>
</dbReference>